<name>A0A1X2HNX7_SYNRA</name>
<dbReference type="SUPFAM" id="SSF81901">
    <property type="entry name" value="HCP-like"/>
    <property type="match status" value="9"/>
</dbReference>
<feature type="region of interest" description="Disordered" evidence="2">
    <location>
        <begin position="178"/>
        <end position="206"/>
    </location>
</feature>
<dbReference type="OrthoDB" id="2242379at2759"/>
<dbReference type="EMBL" id="MCGN01000002">
    <property type="protein sequence ID" value="ORZ01057.1"/>
    <property type="molecule type" value="Genomic_DNA"/>
</dbReference>
<feature type="compositionally biased region" description="Low complexity" evidence="2">
    <location>
        <begin position="60"/>
        <end position="80"/>
    </location>
</feature>
<proteinExistence type="inferred from homology"/>
<accession>A0A1X2HNX7</accession>
<comment type="similarity">
    <text evidence="1">Belongs to the sel-1 family.</text>
</comment>
<dbReference type="PANTHER" id="PTHR11102">
    <property type="entry name" value="SEL-1-LIKE PROTEIN"/>
    <property type="match status" value="1"/>
</dbReference>
<feature type="compositionally biased region" description="Basic and acidic residues" evidence="2">
    <location>
        <begin position="582"/>
        <end position="591"/>
    </location>
</feature>
<evidence type="ECO:0008006" key="5">
    <source>
        <dbReference type="Google" id="ProtNLM"/>
    </source>
</evidence>
<feature type="compositionally biased region" description="Low complexity" evidence="2">
    <location>
        <begin position="89"/>
        <end position="102"/>
    </location>
</feature>
<dbReference type="InterPro" id="IPR011990">
    <property type="entry name" value="TPR-like_helical_dom_sf"/>
</dbReference>
<dbReference type="Pfam" id="PF08238">
    <property type="entry name" value="Sel1"/>
    <property type="match status" value="29"/>
</dbReference>
<dbReference type="OMA" id="NSLAECY"/>
<evidence type="ECO:0000256" key="1">
    <source>
        <dbReference type="ARBA" id="ARBA00038101"/>
    </source>
</evidence>
<evidence type="ECO:0000313" key="4">
    <source>
        <dbReference type="Proteomes" id="UP000242180"/>
    </source>
</evidence>
<keyword evidence="4" id="KW-1185">Reference proteome</keyword>
<dbReference type="SMART" id="SM00671">
    <property type="entry name" value="SEL1"/>
    <property type="match status" value="28"/>
</dbReference>
<protein>
    <recommendedName>
        <fullName evidence="5">Sel1 repeat protein</fullName>
    </recommendedName>
</protein>
<dbReference type="InterPro" id="IPR050767">
    <property type="entry name" value="Sel1_AlgK"/>
</dbReference>
<sequence>MGSNQSRLTRDDDPTTTIQRSRKRLIKSPVKNPRALKSRAGESRSSNPAATTCATKRGTSDPTLLDNDNPDTTLTTTRSRLPPPPSSPTSPTHHTPRSPVTRAFSHASNHHIRCSTGDSGYSSGPANGRWSADPASTFTSTTTTAATDAHSTFSWYSFLCEDDAEVDQRKVAATAIAAASSSSPSTSPAGSHIPEPPPYSSSFSSSSTPTVALSAHDILRDLTRSPRRHTNRILHAAFAKARLLDDARDRSAVYQAALTWSERLMEESTAEHSIDEDGEHAINVARVWVARCRIEGWGIVADPAAGLETLKHLADHGCWEAFYPLAMCYRDGVDGHLGVNKTLAYQWLSTAAQLESNAECMREDEAKSVIALAQYRVAAMLAEGDGVPIDPTAAVQWFLKSARNGCCQAQYIMGVYHELGLVIEKDIPKAKEFYLSSALQEYALAQTALGSRLVDEASFDEGIRWLEMAAQKDNARALLRLSHLYENGIGVEPNDELAAYYLKAAASRDYPAAQYRLALNYHFGRLVQQNDGEAERHLHRAAEAGYPAAQRFLGLLYMEDLTPRELKTYAMTTPDMHGSSDSTRRRTESERSTTSIVTNNSSSGSSQSQRHALAQRRRKSNRTALDWFRHAAAQGDVRAYVLVGSCYEDGRGVTTDYETALEYYQKAAACPGTFQPAAQVAVGQLLQRMGRHAGAFEWFVRASKHPATSHDANAPSPVRRAKLMVARYYLHGWAGAQHDMARGYKMLVDLAQDEHDGYAHYWLGVCYDEGIPDVCERDQGTAFTHFMLSANRGNVDAEFQVALMLSNGTGVPCDRTEAFQWYKNAAEKRHKMALYSLGLYYLKGLGNVPRDMGKARDCFEQAAELGVTDAMAQLAMIYLSQATHPVPALDRARQQQQQQWRDKAIYWFRKGAHLGNHIAQRELGKLHDAGLGVPQDYQIAFRLFEKAAGQKDALATLLLGSYYQNGHAVDKNAESALALYLEAANLGSPVAPFAAGQVYHTLSRFEEAYAQYRIAANDPRLAKSRIGKTSKLMMARYVLSYVPSTLDDVSPMKMGFTKSEAFEILHRLATEDHFTPSFYWLADCYQQGNGTCANSEEAVRWFTRSADETNDPEAMLKLAMLFALTADDAQALHYFQKSADQDHAEGQYQLGLAYWRGLYGLTSDTAMAVRWFTSAAQQRHGASHFAMGQMALENGDQDVAVAWWQKGADLGHAESMRAQAVMLMHDNEQELSRALQLLSEAAQLGDPESLVCLGRLYQAGTVPTANDEDEDDDTENAGQKHEDQLAMATAYFERAAQLGHVEAMFCTAQLWHAQQQYAAALEYYEQAANHGHLLSRVMRARYRLAGLGGIKADPEAGYKELRDCAEMDHCIDAYNSLGQCHELGLGTQQDDQRALEWYLRSAEATQDAEAMFRVGRMYAQGRISTATDHDAEAVRWYHFAARTSNHARAQYHLGLFCLYGHSEKPANAHPSTDIIVMGESEAAYQHFMEASLQNDCDAMFELGLLLLTALDRPQEGLEWLDRAAQMEHAAAQRELGKLYHFGTASVVRQDHAMAYDLFCRAAHQEDKEACLLLGIYHEHGIHVMADGELAREWYTVAVELGQDWWLAELQLALLLFQSKDTRAEAHGLFQAALAHAPADTHRRTPALYLARYELYGWSPAEAHPERAASWLLSMAEANDCRAYYDVAECFEHGRGLPRDLRRALRWYERMVTAAEQVPRDEYDAIDQDFHDRVALACFKVAECYRLGRGTEPDAKKAAHMYELAHENGSEEAHVYIISNNGQEFPSSSL</sequence>
<feature type="compositionally biased region" description="Polar residues" evidence="2">
    <location>
        <begin position="43"/>
        <end position="54"/>
    </location>
</feature>
<dbReference type="Proteomes" id="UP000242180">
    <property type="component" value="Unassembled WGS sequence"/>
</dbReference>
<comment type="caution">
    <text evidence="3">The sequence shown here is derived from an EMBL/GenBank/DDBJ whole genome shotgun (WGS) entry which is preliminary data.</text>
</comment>
<dbReference type="Gene3D" id="1.25.40.10">
    <property type="entry name" value="Tetratricopeptide repeat domain"/>
    <property type="match status" value="9"/>
</dbReference>
<feature type="compositionally biased region" description="Low complexity" evidence="2">
    <location>
        <begin position="178"/>
        <end position="191"/>
    </location>
</feature>
<dbReference type="PANTHER" id="PTHR11102:SF160">
    <property type="entry name" value="ERAD-ASSOCIATED E3 UBIQUITIN-PROTEIN LIGASE COMPONENT HRD3"/>
    <property type="match status" value="1"/>
</dbReference>
<dbReference type="InterPro" id="IPR006597">
    <property type="entry name" value="Sel1-like"/>
</dbReference>
<dbReference type="InParanoid" id="A0A1X2HNX7"/>
<evidence type="ECO:0000313" key="3">
    <source>
        <dbReference type="EMBL" id="ORZ01057.1"/>
    </source>
</evidence>
<feature type="compositionally biased region" description="Low complexity" evidence="2">
    <location>
        <begin position="592"/>
        <end position="609"/>
    </location>
</feature>
<dbReference type="STRING" id="13706.A0A1X2HNX7"/>
<feature type="region of interest" description="Disordered" evidence="2">
    <location>
        <begin position="569"/>
        <end position="616"/>
    </location>
</feature>
<organism evidence="3 4">
    <name type="scientific">Syncephalastrum racemosum</name>
    <name type="common">Filamentous fungus</name>
    <dbReference type="NCBI Taxonomy" id="13706"/>
    <lineage>
        <taxon>Eukaryota</taxon>
        <taxon>Fungi</taxon>
        <taxon>Fungi incertae sedis</taxon>
        <taxon>Mucoromycota</taxon>
        <taxon>Mucoromycotina</taxon>
        <taxon>Mucoromycetes</taxon>
        <taxon>Mucorales</taxon>
        <taxon>Syncephalastraceae</taxon>
        <taxon>Syncephalastrum</taxon>
    </lineage>
</organism>
<feature type="region of interest" description="Disordered" evidence="2">
    <location>
        <begin position="1"/>
        <end position="105"/>
    </location>
</feature>
<evidence type="ECO:0000256" key="2">
    <source>
        <dbReference type="SAM" id="MobiDB-lite"/>
    </source>
</evidence>
<reference evidence="3 4" key="1">
    <citation type="submission" date="2016-07" db="EMBL/GenBank/DDBJ databases">
        <title>Pervasive Adenine N6-methylation of Active Genes in Fungi.</title>
        <authorList>
            <consortium name="DOE Joint Genome Institute"/>
            <person name="Mondo S.J."/>
            <person name="Dannebaum R.O."/>
            <person name="Kuo R.C."/>
            <person name="Labutti K."/>
            <person name="Haridas S."/>
            <person name="Kuo A."/>
            <person name="Salamov A."/>
            <person name="Ahrendt S.R."/>
            <person name="Lipzen A."/>
            <person name="Sullivan W."/>
            <person name="Andreopoulos W.B."/>
            <person name="Clum A."/>
            <person name="Lindquist E."/>
            <person name="Daum C."/>
            <person name="Ramamoorthy G.K."/>
            <person name="Gryganskyi A."/>
            <person name="Culley D."/>
            <person name="Magnuson J.K."/>
            <person name="James T.Y."/>
            <person name="O'Malley M.A."/>
            <person name="Stajich J.E."/>
            <person name="Spatafora J.W."/>
            <person name="Visel A."/>
            <person name="Grigoriev I.V."/>
        </authorList>
    </citation>
    <scope>NUCLEOTIDE SEQUENCE [LARGE SCALE GENOMIC DNA]</scope>
    <source>
        <strain evidence="3 4">NRRL 2496</strain>
    </source>
</reference>
<gene>
    <name evidence="3" type="ORF">BCR43DRAFT_469494</name>
</gene>